<dbReference type="InterPro" id="IPR017452">
    <property type="entry name" value="GPCR_Rhodpsn_7TM"/>
</dbReference>
<keyword evidence="3 8" id="KW-1133">Transmembrane helix</keyword>
<name>A0A7L3M2L2_9CHAR</name>
<accession>A0A7L3M2L2</accession>
<keyword evidence="5 8" id="KW-0472">Membrane</keyword>
<evidence type="ECO:0000313" key="10">
    <source>
        <dbReference type="EMBL" id="NXU60033.1"/>
    </source>
</evidence>
<evidence type="ECO:0000256" key="3">
    <source>
        <dbReference type="ARBA" id="ARBA00022989"/>
    </source>
</evidence>
<dbReference type="OrthoDB" id="6145535at2759"/>
<dbReference type="InterPro" id="IPR050427">
    <property type="entry name" value="Olfactory_Receptors"/>
</dbReference>
<evidence type="ECO:0000259" key="9">
    <source>
        <dbReference type="PROSITE" id="PS50262"/>
    </source>
</evidence>
<keyword evidence="11" id="KW-1185">Reference proteome</keyword>
<evidence type="ECO:0000256" key="8">
    <source>
        <dbReference type="SAM" id="Phobius"/>
    </source>
</evidence>
<dbReference type="Proteomes" id="UP000582182">
    <property type="component" value="Unassembled WGS sequence"/>
</dbReference>
<dbReference type="GO" id="GO:0004930">
    <property type="term" value="F:G protein-coupled receptor activity"/>
    <property type="evidence" value="ECO:0007669"/>
    <property type="project" value="UniProtKB-KW"/>
</dbReference>
<dbReference type="PANTHER" id="PTHR48002">
    <property type="entry name" value="OLFACTORY RECEPTOR"/>
    <property type="match status" value="1"/>
</dbReference>
<feature type="non-terminal residue" evidence="10">
    <location>
        <position position="72"/>
    </location>
</feature>
<evidence type="ECO:0000256" key="6">
    <source>
        <dbReference type="ARBA" id="ARBA00023170"/>
    </source>
</evidence>
<dbReference type="SUPFAM" id="SSF81321">
    <property type="entry name" value="Family A G protein-coupled receptor-like"/>
    <property type="match status" value="1"/>
</dbReference>
<evidence type="ECO:0000256" key="5">
    <source>
        <dbReference type="ARBA" id="ARBA00023136"/>
    </source>
</evidence>
<gene>
    <name evidence="10" type="primary">Or4k15</name>
    <name evidence="10" type="ORF">TURVEL_R13655</name>
</gene>
<sequence>AMAAGNFCQVTEFILLGLSDTRELQAFFFITFFLAYAMVLMGNLLIIVAVRTDPNLSSPMYFLLSNLSFMDV</sequence>
<dbReference type="Gene3D" id="1.20.1070.10">
    <property type="entry name" value="Rhodopsin 7-helix transmembrane proteins"/>
    <property type="match status" value="1"/>
</dbReference>
<dbReference type="PROSITE" id="PS50262">
    <property type="entry name" value="G_PROTEIN_RECEP_F1_2"/>
    <property type="match status" value="1"/>
</dbReference>
<evidence type="ECO:0000256" key="7">
    <source>
        <dbReference type="ARBA" id="ARBA00023224"/>
    </source>
</evidence>
<keyword evidence="4" id="KW-0297">G-protein coupled receptor</keyword>
<dbReference type="EMBL" id="VZTY01056520">
    <property type="protein sequence ID" value="NXU60033.1"/>
    <property type="molecule type" value="Genomic_DNA"/>
</dbReference>
<keyword evidence="7" id="KW-0807">Transducer</keyword>
<evidence type="ECO:0000256" key="2">
    <source>
        <dbReference type="ARBA" id="ARBA00022692"/>
    </source>
</evidence>
<keyword evidence="2 8" id="KW-0812">Transmembrane</keyword>
<evidence type="ECO:0000313" key="11">
    <source>
        <dbReference type="Proteomes" id="UP000582182"/>
    </source>
</evidence>
<reference evidence="10 11" key="1">
    <citation type="submission" date="2019-09" db="EMBL/GenBank/DDBJ databases">
        <title>Bird 10,000 Genomes (B10K) Project - Family phase.</title>
        <authorList>
            <person name="Zhang G."/>
        </authorList>
    </citation>
    <scope>NUCLEOTIDE SEQUENCE [LARGE SCALE GENOMIC DNA]</scope>
    <source>
        <strain evidence="10">B10K-DU-029-46</strain>
    </source>
</reference>
<comment type="subcellular location">
    <subcellularLocation>
        <location evidence="1">Membrane</location>
        <topology evidence="1">Multi-pass membrane protein</topology>
    </subcellularLocation>
</comment>
<keyword evidence="6" id="KW-0675">Receptor</keyword>
<feature type="non-terminal residue" evidence="10">
    <location>
        <position position="1"/>
    </location>
</feature>
<comment type="caution">
    <text evidence="10">The sequence shown here is derived from an EMBL/GenBank/DDBJ whole genome shotgun (WGS) entry which is preliminary data.</text>
</comment>
<protein>
    <submittedName>
        <fullName evidence="10">OR4KF protein</fullName>
    </submittedName>
</protein>
<feature type="domain" description="G-protein coupled receptors family 1 profile" evidence="9">
    <location>
        <begin position="42"/>
        <end position="72"/>
    </location>
</feature>
<evidence type="ECO:0000256" key="1">
    <source>
        <dbReference type="ARBA" id="ARBA00004141"/>
    </source>
</evidence>
<dbReference type="GO" id="GO:0016020">
    <property type="term" value="C:membrane"/>
    <property type="evidence" value="ECO:0007669"/>
    <property type="project" value="UniProtKB-SubCell"/>
</dbReference>
<proteinExistence type="predicted"/>
<feature type="transmembrane region" description="Helical" evidence="8">
    <location>
        <begin position="26"/>
        <end position="50"/>
    </location>
</feature>
<dbReference type="AlphaFoldDB" id="A0A7L3M2L2"/>
<organism evidence="10 11">
    <name type="scientific">Turnix velox</name>
    <name type="common">Little buttonquail</name>
    <dbReference type="NCBI Taxonomy" id="2529409"/>
    <lineage>
        <taxon>Eukaryota</taxon>
        <taxon>Metazoa</taxon>
        <taxon>Chordata</taxon>
        <taxon>Craniata</taxon>
        <taxon>Vertebrata</taxon>
        <taxon>Euteleostomi</taxon>
        <taxon>Archelosauria</taxon>
        <taxon>Archosauria</taxon>
        <taxon>Dinosauria</taxon>
        <taxon>Saurischia</taxon>
        <taxon>Theropoda</taxon>
        <taxon>Coelurosauria</taxon>
        <taxon>Aves</taxon>
        <taxon>Neognathae</taxon>
        <taxon>Neoaves</taxon>
        <taxon>Charadriiformes</taxon>
        <taxon>Turnicidae</taxon>
        <taxon>Turnix</taxon>
    </lineage>
</organism>
<evidence type="ECO:0000256" key="4">
    <source>
        <dbReference type="ARBA" id="ARBA00023040"/>
    </source>
</evidence>